<dbReference type="PROSITE" id="PS51106">
    <property type="entry name" value="PTS_EIIC_TYPE_4"/>
    <property type="match status" value="1"/>
</dbReference>
<keyword evidence="5" id="KW-0598">Phosphotransferase system</keyword>
<dbReference type="PANTHER" id="PTHR32502">
    <property type="entry name" value="N-ACETYLGALACTOSAMINE PERMEASE II COMPONENT-RELATED"/>
    <property type="match status" value="1"/>
</dbReference>
<evidence type="ECO:0000313" key="10">
    <source>
        <dbReference type="EMBL" id="MBD3723090.1"/>
    </source>
</evidence>
<dbReference type="EMBL" id="JACXSV010000009">
    <property type="protein sequence ID" value="MBD3723090.1"/>
    <property type="molecule type" value="Genomic_DNA"/>
</dbReference>
<keyword evidence="2" id="KW-0813">Transport</keyword>
<keyword evidence="7 9" id="KW-1133">Transmembrane helix</keyword>
<dbReference type="InterPro" id="IPR050303">
    <property type="entry name" value="GatZ_KbaZ_carbometab"/>
</dbReference>
<comment type="caution">
    <text evidence="10">The sequence shown here is derived from an EMBL/GenBank/DDBJ whole genome shotgun (WGS) entry which is preliminary data.</text>
</comment>
<accession>A0A927E4F6</accession>
<protein>
    <submittedName>
        <fullName evidence="10">PTS mannose/fructose/sorbose transporter subunit IIC</fullName>
    </submittedName>
</protein>
<evidence type="ECO:0000256" key="2">
    <source>
        <dbReference type="ARBA" id="ARBA00022448"/>
    </source>
</evidence>
<evidence type="ECO:0000256" key="4">
    <source>
        <dbReference type="ARBA" id="ARBA00022597"/>
    </source>
</evidence>
<feature type="transmembrane region" description="Helical" evidence="9">
    <location>
        <begin position="209"/>
        <end position="239"/>
    </location>
</feature>
<feature type="transmembrane region" description="Helical" evidence="9">
    <location>
        <begin position="33"/>
        <end position="56"/>
    </location>
</feature>
<dbReference type="AlphaFoldDB" id="A0A927E4F6"/>
<dbReference type="PANTHER" id="PTHR32502:SF4">
    <property type="entry name" value="PTS SYSTEM MANNOSE-SPECIFIC EIIC COMPONENT"/>
    <property type="match status" value="1"/>
</dbReference>
<evidence type="ECO:0000256" key="6">
    <source>
        <dbReference type="ARBA" id="ARBA00022692"/>
    </source>
</evidence>
<reference evidence="10" key="1">
    <citation type="submission" date="2020-07" db="EMBL/GenBank/DDBJ databases">
        <title>Clinical and genomic characterization of carbapenemase-producing Enterobacterales causing secondary infections during the COVID-19 crisis at a New York City hospital.</title>
        <authorList>
            <person name="Gomez-Simmonds A."/>
            <person name="Annavajhala M.K."/>
            <person name="Uhlemann A.-C."/>
        </authorList>
    </citation>
    <scope>NUCLEOTIDE SEQUENCE</scope>
    <source>
        <strain evidence="10">KP1826</strain>
    </source>
</reference>
<dbReference type="Proteomes" id="UP000598328">
    <property type="component" value="Unassembled WGS sequence"/>
</dbReference>
<feature type="transmembrane region" description="Helical" evidence="9">
    <location>
        <begin position="62"/>
        <end position="87"/>
    </location>
</feature>
<keyword evidence="6 9" id="KW-0812">Transmembrane</keyword>
<name>A0A927E4F6_KLEPN</name>
<keyword evidence="8 9" id="KW-0472">Membrane</keyword>
<evidence type="ECO:0000256" key="1">
    <source>
        <dbReference type="ARBA" id="ARBA00004651"/>
    </source>
</evidence>
<feature type="transmembrane region" description="Helical" evidence="9">
    <location>
        <begin position="177"/>
        <end position="197"/>
    </location>
</feature>
<gene>
    <name evidence="10" type="ORF">IE978_28405</name>
</gene>
<proteinExistence type="predicted"/>
<evidence type="ECO:0000313" key="11">
    <source>
        <dbReference type="Proteomes" id="UP000598328"/>
    </source>
</evidence>
<dbReference type="GO" id="GO:0009401">
    <property type="term" value="P:phosphoenolpyruvate-dependent sugar phosphotransferase system"/>
    <property type="evidence" value="ECO:0007669"/>
    <property type="project" value="UniProtKB-KW"/>
</dbReference>
<evidence type="ECO:0000256" key="5">
    <source>
        <dbReference type="ARBA" id="ARBA00022683"/>
    </source>
</evidence>
<dbReference type="GO" id="GO:0005886">
    <property type="term" value="C:plasma membrane"/>
    <property type="evidence" value="ECO:0007669"/>
    <property type="project" value="UniProtKB-SubCell"/>
</dbReference>
<evidence type="ECO:0000256" key="7">
    <source>
        <dbReference type="ARBA" id="ARBA00022989"/>
    </source>
</evidence>
<evidence type="ECO:0000256" key="8">
    <source>
        <dbReference type="ARBA" id="ARBA00023136"/>
    </source>
</evidence>
<dbReference type="NCBIfam" id="NF011647">
    <property type="entry name" value="PRK15065.1"/>
    <property type="match status" value="1"/>
</dbReference>
<evidence type="ECO:0000256" key="9">
    <source>
        <dbReference type="SAM" id="Phobius"/>
    </source>
</evidence>
<comment type="subcellular location">
    <subcellularLocation>
        <location evidence="1">Cell membrane</location>
        <topology evidence="1">Multi-pass membrane protein</topology>
    </subcellularLocation>
</comment>
<feature type="transmembrane region" description="Helical" evidence="9">
    <location>
        <begin position="6"/>
        <end position="24"/>
    </location>
</feature>
<dbReference type="InterPro" id="IPR004700">
    <property type="entry name" value="PTS_IIC_man"/>
</dbReference>
<keyword evidence="4" id="KW-0762">Sugar transport</keyword>
<organism evidence="10 11">
    <name type="scientific">Klebsiella pneumoniae</name>
    <dbReference type="NCBI Taxonomy" id="573"/>
    <lineage>
        <taxon>Bacteria</taxon>
        <taxon>Pseudomonadati</taxon>
        <taxon>Pseudomonadota</taxon>
        <taxon>Gammaproteobacteria</taxon>
        <taxon>Enterobacterales</taxon>
        <taxon>Enterobacteriaceae</taxon>
        <taxon>Klebsiella/Raoultella group</taxon>
        <taxon>Klebsiella</taxon>
        <taxon>Klebsiella pneumoniae complex</taxon>
    </lineage>
</organism>
<sequence length="266" mass="28280">MEITLLQIVLVFIVACIAGMESVLDEFQFHRPLIACTLIGAVLGDMKTGIIIGGTLEMIALGWMNIGAAVAPDAALASIISTVLGYCRPSEHRRRYRAGYPAGGGRPVLTIIVRTITVAFQHAADKAAENGNLTALSWLHVSSLFLQAMRIAIPAVIVAISVGTSEVQGLLNAIPEVVTSGLNIAGGMIVVVGYAMVINMMRAGYLMPFFYLGFVTAAFTNFNWWPLGVIGAVMAILYIQLSPKYNRVAGAPAQAAGNNDLDNELD</sequence>
<dbReference type="Pfam" id="PF03609">
    <property type="entry name" value="EII-Sor"/>
    <property type="match status" value="1"/>
</dbReference>
<dbReference type="NCBIfam" id="TIGR00822">
    <property type="entry name" value="EII-Sor"/>
    <property type="match status" value="1"/>
</dbReference>
<evidence type="ECO:0000256" key="3">
    <source>
        <dbReference type="ARBA" id="ARBA00022475"/>
    </source>
</evidence>
<keyword evidence="3" id="KW-1003">Cell membrane</keyword>